<keyword evidence="4" id="KW-1185">Reference proteome</keyword>
<evidence type="ECO:0000256" key="1">
    <source>
        <dbReference type="SAM" id="MobiDB-lite"/>
    </source>
</evidence>
<name>A0ABQ4X8C4_9ASTR</name>
<feature type="domain" description="Reverse transcriptase" evidence="2">
    <location>
        <begin position="3"/>
        <end position="117"/>
    </location>
</feature>
<evidence type="ECO:0000259" key="2">
    <source>
        <dbReference type="Pfam" id="PF00078"/>
    </source>
</evidence>
<dbReference type="EMBL" id="BQNB010009263">
    <property type="protein sequence ID" value="GJS61066.1"/>
    <property type="molecule type" value="Genomic_DNA"/>
</dbReference>
<feature type="region of interest" description="Disordered" evidence="1">
    <location>
        <begin position="291"/>
        <end position="317"/>
    </location>
</feature>
<dbReference type="Gene3D" id="3.10.10.10">
    <property type="entry name" value="HIV Type 1 Reverse Transcriptase, subunit A, domain 1"/>
    <property type="match status" value="1"/>
</dbReference>
<keyword evidence="3" id="KW-0808">Transferase</keyword>
<organism evidence="3 4">
    <name type="scientific">Tanacetum coccineum</name>
    <dbReference type="NCBI Taxonomy" id="301880"/>
    <lineage>
        <taxon>Eukaryota</taxon>
        <taxon>Viridiplantae</taxon>
        <taxon>Streptophyta</taxon>
        <taxon>Embryophyta</taxon>
        <taxon>Tracheophyta</taxon>
        <taxon>Spermatophyta</taxon>
        <taxon>Magnoliopsida</taxon>
        <taxon>eudicotyledons</taxon>
        <taxon>Gunneridae</taxon>
        <taxon>Pentapetalae</taxon>
        <taxon>asterids</taxon>
        <taxon>campanulids</taxon>
        <taxon>Asterales</taxon>
        <taxon>Asteraceae</taxon>
        <taxon>Asteroideae</taxon>
        <taxon>Anthemideae</taxon>
        <taxon>Anthemidinae</taxon>
        <taxon>Tanacetum</taxon>
    </lineage>
</organism>
<evidence type="ECO:0000313" key="4">
    <source>
        <dbReference type="Proteomes" id="UP001151760"/>
    </source>
</evidence>
<dbReference type="Pfam" id="PF00078">
    <property type="entry name" value="RVT_1"/>
    <property type="match status" value="1"/>
</dbReference>
<gene>
    <name evidence="3" type="ORF">Tco_0655850</name>
</gene>
<proteinExistence type="predicted"/>
<dbReference type="InterPro" id="IPR043502">
    <property type="entry name" value="DNA/RNA_pol_sf"/>
</dbReference>
<dbReference type="GO" id="GO:0003964">
    <property type="term" value="F:RNA-directed DNA polymerase activity"/>
    <property type="evidence" value="ECO:0007669"/>
    <property type="project" value="UniProtKB-KW"/>
</dbReference>
<dbReference type="CDD" id="cd01647">
    <property type="entry name" value="RT_LTR"/>
    <property type="match status" value="1"/>
</dbReference>
<feature type="compositionally biased region" description="Polar residues" evidence="1">
    <location>
        <begin position="291"/>
        <end position="302"/>
    </location>
</feature>
<comment type="caution">
    <text evidence="3">The sequence shown here is derived from an EMBL/GenBank/DDBJ whole genome shotgun (WGS) entry which is preliminary data.</text>
</comment>
<dbReference type="Gene3D" id="3.30.70.270">
    <property type="match status" value="1"/>
</dbReference>
<accession>A0ABQ4X8C4</accession>
<reference evidence="3" key="1">
    <citation type="journal article" date="2022" name="Int. J. Mol. Sci.">
        <title>Draft Genome of Tanacetum Coccineum: Genomic Comparison of Closely Related Tanacetum-Family Plants.</title>
        <authorList>
            <person name="Yamashiro T."/>
            <person name="Shiraishi A."/>
            <person name="Nakayama K."/>
            <person name="Satake H."/>
        </authorList>
    </citation>
    <scope>NUCLEOTIDE SEQUENCE</scope>
</reference>
<dbReference type="InterPro" id="IPR043128">
    <property type="entry name" value="Rev_trsase/Diguanyl_cyclase"/>
</dbReference>
<dbReference type="PANTHER" id="PTHR24559:SF444">
    <property type="entry name" value="REVERSE TRANSCRIPTASE DOMAIN-CONTAINING PROTEIN"/>
    <property type="match status" value="1"/>
</dbReference>
<dbReference type="Proteomes" id="UP001151760">
    <property type="component" value="Unassembled WGS sequence"/>
</dbReference>
<reference evidence="3" key="2">
    <citation type="submission" date="2022-01" db="EMBL/GenBank/DDBJ databases">
        <authorList>
            <person name="Yamashiro T."/>
            <person name="Shiraishi A."/>
            <person name="Satake H."/>
            <person name="Nakayama K."/>
        </authorList>
    </citation>
    <scope>NUCLEOTIDE SEQUENCE</scope>
</reference>
<protein>
    <submittedName>
        <fullName evidence="3">Reverse transcriptase domain-containing protein</fullName>
    </submittedName>
</protein>
<dbReference type="SUPFAM" id="SSF56672">
    <property type="entry name" value="DNA/RNA polymerases"/>
    <property type="match status" value="1"/>
</dbReference>
<keyword evidence="3" id="KW-0548">Nucleotidyltransferase</keyword>
<dbReference type="InterPro" id="IPR053134">
    <property type="entry name" value="RNA-dir_DNA_polymerase"/>
</dbReference>
<keyword evidence="3" id="KW-0695">RNA-directed DNA polymerase</keyword>
<dbReference type="InterPro" id="IPR000477">
    <property type="entry name" value="RT_dom"/>
</dbReference>
<sequence>MLERLAGHEYYCFLDGFLGYLQIPIPLEDQEKTTFTCPYGTFIYKLMPFRLCNAPTTFKRCMTAIFHELIEDSMEVFMDAFFIFRSFFDYCLKNMEKMVKRCEETNLVLNWEKCHFKILLLQEFDIEIRDKKGAENLAADHLSRLKNPDLGKLTKAEIRDLFPEEMSHSYSSNVLAKSYEGASPEMRQHKYFGNVTVAHQEGIMVSLLQQENSLKRGSTGHISFAIARRGTYFCNYHMERAGKRKPLGATRKSGPINWMTRYGHSELPLKPLWEQPHSESSMAKHVIFRSNSSTKPTGNQELQHGPYKSYSKPVLTN</sequence>
<evidence type="ECO:0000313" key="3">
    <source>
        <dbReference type="EMBL" id="GJS61066.1"/>
    </source>
</evidence>
<dbReference type="PANTHER" id="PTHR24559">
    <property type="entry name" value="TRANSPOSON TY3-I GAG-POL POLYPROTEIN"/>
    <property type="match status" value="1"/>
</dbReference>